<evidence type="ECO:0000256" key="6">
    <source>
        <dbReference type="ARBA" id="ARBA00023288"/>
    </source>
</evidence>
<dbReference type="SUPFAM" id="SSF53807">
    <property type="entry name" value="Helical backbone' metal receptor"/>
    <property type="match status" value="1"/>
</dbReference>
<dbReference type="RefSeq" id="WP_126565761.1">
    <property type="nucleotide sequence ID" value="NZ_BMCY01000002.1"/>
</dbReference>
<dbReference type="EMBL" id="SRPJ01000002">
    <property type="protein sequence ID" value="TGN27723.1"/>
    <property type="molecule type" value="Genomic_DNA"/>
</dbReference>
<dbReference type="NCBIfam" id="NF008501">
    <property type="entry name" value="PRK11411.1"/>
    <property type="match status" value="1"/>
</dbReference>
<name>A0A4Z1B2P4_9STAP</name>
<keyword evidence="4 8" id="KW-0732">Signal</keyword>
<dbReference type="Gene3D" id="3.40.50.1980">
    <property type="entry name" value="Nitrogenase molybdenum iron protein domain"/>
    <property type="match status" value="2"/>
</dbReference>
<feature type="chain" id="PRO_5038951846" evidence="8">
    <location>
        <begin position="22"/>
        <end position="333"/>
    </location>
</feature>
<dbReference type="AlphaFoldDB" id="A0A4Z1B2P4"/>
<comment type="subcellular location">
    <subcellularLocation>
        <location evidence="1">Cell membrane</location>
        <topology evidence="1">Lipid-anchor</topology>
    </subcellularLocation>
</comment>
<evidence type="ECO:0000256" key="5">
    <source>
        <dbReference type="ARBA" id="ARBA00023139"/>
    </source>
</evidence>
<dbReference type="CDD" id="cd01146">
    <property type="entry name" value="FhuD"/>
    <property type="match status" value="1"/>
</dbReference>
<dbReference type="InterPro" id="IPR002491">
    <property type="entry name" value="ABC_transptr_periplasmic_BD"/>
</dbReference>
<proteinExistence type="inferred from homology"/>
<dbReference type="Proteomes" id="UP000297459">
    <property type="component" value="Unassembled WGS sequence"/>
</dbReference>
<dbReference type="PROSITE" id="PS50983">
    <property type="entry name" value="FE_B12_PBP"/>
    <property type="match status" value="1"/>
</dbReference>
<feature type="signal peptide" evidence="8">
    <location>
        <begin position="1"/>
        <end position="21"/>
    </location>
</feature>
<comment type="similarity">
    <text evidence="2">Belongs to the bacterial solute-binding protein 8 family.</text>
</comment>
<reference evidence="10 11" key="1">
    <citation type="submission" date="2019-04" db="EMBL/GenBank/DDBJ databases">
        <title>Genomic characterization of Staphylococcus petrasii strains.</title>
        <authorList>
            <person name="Vrbovska V."/>
            <person name="Kovarovic V."/>
            <person name="Maslanova I."/>
            <person name="Indrakova A."/>
            <person name="Petras P."/>
            <person name="Sedo O."/>
            <person name="Svec P."/>
            <person name="Fisarova L."/>
            <person name="Sedlacek I."/>
            <person name="Doskar J."/>
            <person name="Pantucek R."/>
        </authorList>
    </citation>
    <scope>NUCLEOTIDE SEQUENCE [LARGE SCALE GENOMIC DNA]</scope>
    <source>
        <strain evidence="10 11">CCM 8529</strain>
    </source>
</reference>
<keyword evidence="11" id="KW-1185">Reference proteome</keyword>
<keyword evidence="6" id="KW-0449">Lipoprotein</keyword>
<organism evidence="10 11">
    <name type="scientific">Staphylococcus pragensis</name>
    <dbReference type="NCBI Taxonomy" id="1611836"/>
    <lineage>
        <taxon>Bacteria</taxon>
        <taxon>Bacillati</taxon>
        <taxon>Bacillota</taxon>
        <taxon>Bacilli</taxon>
        <taxon>Bacillales</taxon>
        <taxon>Staphylococcaceae</taxon>
        <taxon>Staphylococcus</taxon>
    </lineage>
</organism>
<dbReference type="GO" id="GO:0005886">
    <property type="term" value="C:plasma membrane"/>
    <property type="evidence" value="ECO:0007669"/>
    <property type="project" value="UniProtKB-SubCell"/>
</dbReference>
<keyword evidence="7" id="KW-0175">Coiled coil</keyword>
<dbReference type="FunFam" id="3.40.50.1980:FF:000003">
    <property type="entry name" value="Iron ABC transporter substrate-binding protein"/>
    <property type="match status" value="1"/>
</dbReference>
<comment type="caution">
    <text evidence="10">The sequence shown here is derived from an EMBL/GenBank/DDBJ whole genome shotgun (WGS) entry which is preliminary data.</text>
</comment>
<evidence type="ECO:0000256" key="4">
    <source>
        <dbReference type="ARBA" id="ARBA00022729"/>
    </source>
</evidence>
<dbReference type="GO" id="GO:1901678">
    <property type="term" value="P:iron coordination entity transport"/>
    <property type="evidence" value="ECO:0007669"/>
    <property type="project" value="UniProtKB-ARBA"/>
</dbReference>
<dbReference type="PANTHER" id="PTHR30532:SF29">
    <property type="entry name" value="FE(3+) DICITRATE-BINDING PERIPLASMIC PROTEIN"/>
    <property type="match status" value="1"/>
</dbReference>
<evidence type="ECO:0000256" key="3">
    <source>
        <dbReference type="ARBA" id="ARBA00022448"/>
    </source>
</evidence>
<dbReference type="GO" id="GO:0030288">
    <property type="term" value="C:outer membrane-bounded periplasmic space"/>
    <property type="evidence" value="ECO:0007669"/>
    <property type="project" value="TreeGrafter"/>
</dbReference>
<keyword evidence="3" id="KW-0813">Transport</keyword>
<feature type="domain" description="Fe/B12 periplasmic-binding" evidence="9">
    <location>
        <begin position="61"/>
        <end position="331"/>
    </location>
</feature>
<evidence type="ECO:0000256" key="1">
    <source>
        <dbReference type="ARBA" id="ARBA00004193"/>
    </source>
</evidence>
<evidence type="ECO:0000313" key="11">
    <source>
        <dbReference type="Proteomes" id="UP000297459"/>
    </source>
</evidence>
<evidence type="ECO:0000259" key="9">
    <source>
        <dbReference type="PROSITE" id="PS50983"/>
    </source>
</evidence>
<dbReference type="InterPro" id="IPR051313">
    <property type="entry name" value="Bact_iron-sidero_bind"/>
</dbReference>
<gene>
    <name evidence="10" type="ORF">E2558_07705</name>
</gene>
<dbReference type="PROSITE" id="PS51257">
    <property type="entry name" value="PROKAR_LIPOPROTEIN"/>
    <property type="match status" value="1"/>
</dbReference>
<evidence type="ECO:0000256" key="2">
    <source>
        <dbReference type="ARBA" id="ARBA00008814"/>
    </source>
</evidence>
<sequence length="333" mass="36935">MKGFKIAGIAALLFALVLVTACGNVSNNGSKDSDSKSSSSKDSIEIKHELGTTKVPKDAKKVVALEFSFVDALAALNVKPVGIADDNKPNRIIKPLKDKIGNYTSVGARKQPNLEEISKLKPDLIIADSNRHKGIYKELSKIAPTIELKSFDGDYKENIDAFKTVAKALNKEDEGKKRLDEHKKKLAEYKDEIQFDKNEKVLPAVASKSGLLAHPSESYVGQFLTELGFKEALTKDVTKGLSKYLQGPYLQLNAETLKDVNPERMFIMTDGASPKEPSYQEMKKDPVWNTLDAVKHDRVSIVNRDTWARARGLISSEEMAKELVEISKKDKEK</sequence>
<dbReference type="PANTHER" id="PTHR30532">
    <property type="entry name" value="IRON III DICITRATE-BINDING PERIPLASMIC PROTEIN"/>
    <property type="match status" value="1"/>
</dbReference>
<accession>A0A4Z1B2P4</accession>
<dbReference type="Pfam" id="PF01497">
    <property type="entry name" value="Peripla_BP_2"/>
    <property type="match status" value="1"/>
</dbReference>
<evidence type="ECO:0000256" key="8">
    <source>
        <dbReference type="SAM" id="SignalP"/>
    </source>
</evidence>
<feature type="coiled-coil region" evidence="7">
    <location>
        <begin position="165"/>
        <end position="199"/>
    </location>
</feature>
<evidence type="ECO:0000256" key="7">
    <source>
        <dbReference type="SAM" id="Coils"/>
    </source>
</evidence>
<protein>
    <submittedName>
        <fullName evidence="10">Iron citrate ABC transporter substrate-binding protein</fullName>
    </submittedName>
</protein>
<evidence type="ECO:0000313" key="10">
    <source>
        <dbReference type="EMBL" id="TGN27723.1"/>
    </source>
</evidence>
<keyword evidence="5" id="KW-0564">Palmitate</keyword>